<dbReference type="Proteomes" id="UP001163046">
    <property type="component" value="Unassembled WGS sequence"/>
</dbReference>
<evidence type="ECO:0000313" key="1">
    <source>
        <dbReference type="EMBL" id="KAJ7382996.1"/>
    </source>
</evidence>
<proteinExistence type="predicted"/>
<keyword evidence="2" id="KW-1185">Reference proteome</keyword>
<protein>
    <submittedName>
        <fullName evidence="1">Uncharacterized protein</fullName>
    </submittedName>
</protein>
<sequence>MEGMTKTIGDNQGRIGFLESVNKQLEGTVQVKHQQTEELSSMNLTDEEVTACGTSVDRGVTTTVTVITIKVVNYESIQ</sequence>
<organism evidence="1 2">
    <name type="scientific">Desmophyllum pertusum</name>
    <dbReference type="NCBI Taxonomy" id="174260"/>
    <lineage>
        <taxon>Eukaryota</taxon>
        <taxon>Metazoa</taxon>
        <taxon>Cnidaria</taxon>
        <taxon>Anthozoa</taxon>
        <taxon>Hexacorallia</taxon>
        <taxon>Scleractinia</taxon>
        <taxon>Caryophylliina</taxon>
        <taxon>Caryophylliidae</taxon>
        <taxon>Desmophyllum</taxon>
    </lineage>
</organism>
<comment type="caution">
    <text evidence="1">The sequence shown here is derived from an EMBL/GenBank/DDBJ whole genome shotgun (WGS) entry which is preliminary data.</text>
</comment>
<dbReference type="AlphaFoldDB" id="A0A9W9ZJP9"/>
<gene>
    <name evidence="1" type="ORF">OS493_031499</name>
</gene>
<reference evidence="1" key="1">
    <citation type="submission" date="2023-01" db="EMBL/GenBank/DDBJ databases">
        <title>Genome assembly of the deep-sea coral Lophelia pertusa.</title>
        <authorList>
            <person name="Herrera S."/>
            <person name="Cordes E."/>
        </authorList>
    </citation>
    <scope>NUCLEOTIDE SEQUENCE</scope>
    <source>
        <strain evidence="1">USNM1676648</strain>
        <tissue evidence="1">Polyp</tissue>
    </source>
</reference>
<dbReference type="EMBL" id="MU825909">
    <property type="protein sequence ID" value="KAJ7382996.1"/>
    <property type="molecule type" value="Genomic_DNA"/>
</dbReference>
<name>A0A9W9ZJP9_9CNID</name>
<evidence type="ECO:0000313" key="2">
    <source>
        <dbReference type="Proteomes" id="UP001163046"/>
    </source>
</evidence>
<accession>A0A9W9ZJP9</accession>